<dbReference type="RefSeq" id="XP_018268730.1">
    <property type="nucleotide sequence ID" value="XM_018414842.1"/>
</dbReference>
<sequence>MATRRSTRRSLANEQGVENDLSNRVGRSNAASTSLAVGKPPAQKAAVASTSTAAAGTRRTATTTRAALGDK</sequence>
<feature type="region of interest" description="Disordered" evidence="1">
    <location>
        <begin position="1"/>
        <end position="71"/>
    </location>
</feature>
<evidence type="ECO:0000313" key="3">
    <source>
        <dbReference type="Proteomes" id="UP000053890"/>
    </source>
</evidence>
<evidence type="ECO:0000313" key="2">
    <source>
        <dbReference type="EMBL" id="KPV72681.1"/>
    </source>
</evidence>
<dbReference type="AlphaFoldDB" id="A0A0P9GI88"/>
<keyword evidence="3" id="KW-1185">Reference proteome</keyword>
<organism evidence="2 3">
    <name type="scientific">Rhodotorula graminis (strain WP1)</name>
    <dbReference type="NCBI Taxonomy" id="578459"/>
    <lineage>
        <taxon>Eukaryota</taxon>
        <taxon>Fungi</taxon>
        <taxon>Dikarya</taxon>
        <taxon>Basidiomycota</taxon>
        <taxon>Pucciniomycotina</taxon>
        <taxon>Microbotryomycetes</taxon>
        <taxon>Sporidiobolales</taxon>
        <taxon>Sporidiobolaceae</taxon>
        <taxon>Rhodotorula</taxon>
    </lineage>
</organism>
<dbReference type="GeneID" id="28975290"/>
<dbReference type="Proteomes" id="UP000053890">
    <property type="component" value="Unassembled WGS sequence"/>
</dbReference>
<feature type="compositionally biased region" description="Low complexity" evidence="1">
    <location>
        <begin position="45"/>
        <end position="71"/>
    </location>
</feature>
<gene>
    <name evidence="2" type="ORF">RHOBADRAFT_46725</name>
</gene>
<reference evidence="2 3" key="1">
    <citation type="journal article" date="2015" name="Front. Microbiol.">
        <title>Genome sequence of the plant growth promoting endophytic yeast Rhodotorula graminis WP1.</title>
        <authorList>
            <person name="Firrincieli A."/>
            <person name="Otillar R."/>
            <person name="Salamov A."/>
            <person name="Schmutz J."/>
            <person name="Khan Z."/>
            <person name="Redman R.S."/>
            <person name="Fleck N.D."/>
            <person name="Lindquist E."/>
            <person name="Grigoriev I.V."/>
            <person name="Doty S.L."/>
        </authorList>
    </citation>
    <scope>NUCLEOTIDE SEQUENCE [LARGE SCALE GENOMIC DNA]</scope>
    <source>
        <strain evidence="2 3">WP1</strain>
    </source>
</reference>
<protein>
    <submittedName>
        <fullName evidence="2">Uncharacterized protein</fullName>
    </submittedName>
</protein>
<accession>A0A0P9GI88</accession>
<feature type="non-terminal residue" evidence="2">
    <location>
        <position position="71"/>
    </location>
</feature>
<dbReference type="EMBL" id="KQ474086">
    <property type="protein sequence ID" value="KPV72681.1"/>
    <property type="molecule type" value="Genomic_DNA"/>
</dbReference>
<feature type="compositionally biased region" description="Polar residues" evidence="1">
    <location>
        <begin position="20"/>
        <end position="35"/>
    </location>
</feature>
<name>A0A0P9GI88_RHOGW</name>
<proteinExistence type="predicted"/>
<evidence type="ECO:0000256" key="1">
    <source>
        <dbReference type="SAM" id="MobiDB-lite"/>
    </source>
</evidence>